<name>X1PCI1_9ZZZZ</name>
<organism evidence="1">
    <name type="scientific">marine sediment metagenome</name>
    <dbReference type="NCBI Taxonomy" id="412755"/>
    <lineage>
        <taxon>unclassified sequences</taxon>
        <taxon>metagenomes</taxon>
        <taxon>ecological metagenomes</taxon>
    </lineage>
</organism>
<proteinExistence type="predicted"/>
<dbReference type="EMBL" id="BARV01043072">
    <property type="protein sequence ID" value="GAI53558.1"/>
    <property type="molecule type" value="Genomic_DNA"/>
</dbReference>
<feature type="non-terminal residue" evidence="1">
    <location>
        <position position="1"/>
    </location>
</feature>
<gene>
    <name evidence="1" type="ORF">S06H3_64471</name>
</gene>
<protein>
    <submittedName>
        <fullName evidence="1">Uncharacterized protein</fullName>
    </submittedName>
</protein>
<evidence type="ECO:0000313" key="1">
    <source>
        <dbReference type="EMBL" id="GAI53558.1"/>
    </source>
</evidence>
<comment type="caution">
    <text evidence="1">The sequence shown here is derived from an EMBL/GenBank/DDBJ whole genome shotgun (WGS) entry which is preliminary data.</text>
</comment>
<dbReference type="AlphaFoldDB" id="X1PCI1"/>
<accession>X1PCI1</accession>
<reference evidence="1" key="1">
    <citation type="journal article" date="2014" name="Front. Microbiol.">
        <title>High frequency of phylogenetically diverse reductive dehalogenase-homologous genes in deep subseafloor sedimentary metagenomes.</title>
        <authorList>
            <person name="Kawai M."/>
            <person name="Futagami T."/>
            <person name="Toyoda A."/>
            <person name="Takaki Y."/>
            <person name="Nishi S."/>
            <person name="Hori S."/>
            <person name="Arai W."/>
            <person name="Tsubouchi T."/>
            <person name="Morono Y."/>
            <person name="Uchiyama I."/>
            <person name="Ito T."/>
            <person name="Fujiyama A."/>
            <person name="Inagaki F."/>
            <person name="Takami H."/>
        </authorList>
    </citation>
    <scope>NUCLEOTIDE SEQUENCE</scope>
    <source>
        <strain evidence="1">Expedition CK06-06</strain>
    </source>
</reference>
<sequence length="118" mass="12823">GELCLDYDTTLLPPKMYLLPPKETLIKFELGKEPEVGPVAEAKPLILFGVHPYDIKAIELLDAAFSTTNPDINYLSKREKAVIIGVDCLNPNPNAFCPSLGTATAETGFDLMLTDIGD</sequence>
<feature type="non-terminal residue" evidence="1">
    <location>
        <position position="118"/>
    </location>
</feature>
<dbReference type="PANTHER" id="PTHR40447">
    <property type="entry name" value="ANAEROBIC SULFITE REDUCTASE SUBUNIT A"/>
    <property type="match status" value="1"/>
</dbReference>
<dbReference type="PANTHER" id="PTHR40447:SF1">
    <property type="entry name" value="ANAEROBIC SULFITE REDUCTASE SUBUNIT A"/>
    <property type="match status" value="1"/>
</dbReference>